<dbReference type="RefSeq" id="WP_399613309.1">
    <property type="nucleotide sequence ID" value="NZ_JBITYT010000004.1"/>
</dbReference>
<evidence type="ECO:0000313" key="2">
    <source>
        <dbReference type="EMBL" id="MFI9119886.1"/>
    </source>
</evidence>
<sequence length="55" mass="5994">MSESPIDARFPAGTRRAADARLRAGARFPADPRSLTATARRGLARRTAKLFPDEP</sequence>
<name>A0ABW8CSQ8_STRBI</name>
<keyword evidence="3" id="KW-1185">Reference proteome</keyword>
<accession>A0ABW8CSQ8</accession>
<proteinExistence type="predicted"/>
<feature type="region of interest" description="Disordered" evidence="1">
    <location>
        <begin position="29"/>
        <end position="55"/>
    </location>
</feature>
<gene>
    <name evidence="2" type="ORF">ACIGW0_10900</name>
</gene>
<evidence type="ECO:0000313" key="3">
    <source>
        <dbReference type="Proteomes" id="UP001614391"/>
    </source>
</evidence>
<dbReference type="EMBL" id="JBITYT010000004">
    <property type="protein sequence ID" value="MFI9119886.1"/>
    <property type="molecule type" value="Genomic_DNA"/>
</dbReference>
<protein>
    <submittedName>
        <fullName evidence="2">Uncharacterized protein</fullName>
    </submittedName>
</protein>
<dbReference type="Proteomes" id="UP001614391">
    <property type="component" value="Unassembled WGS sequence"/>
</dbReference>
<comment type="caution">
    <text evidence="2">The sequence shown here is derived from an EMBL/GenBank/DDBJ whole genome shotgun (WGS) entry which is preliminary data.</text>
</comment>
<reference evidence="2 3" key="1">
    <citation type="submission" date="2024-10" db="EMBL/GenBank/DDBJ databases">
        <title>The Natural Products Discovery Center: Release of the First 8490 Sequenced Strains for Exploring Actinobacteria Biosynthetic Diversity.</title>
        <authorList>
            <person name="Kalkreuter E."/>
            <person name="Kautsar S.A."/>
            <person name="Yang D."/>
            <person name="Bader C.D."/>
            <person name="Teijaro C.N."/>
            <person name="Fluegel L."/>
            <person name="Davis C.M."/>
            <person name="Simpson J.R."/>
            <person name="Lauterbach L."/>
            <person name="Steele A.D."/>
            <person name="Gui C."/>
            <person name="Meng S."/>
            <person name="Li G."/>
            <person name="Viehrig K."/>
            <person name="Ye F."/>
            <person name="Su P."/>
            <person name="Kiefer A.F."/>
            <person name="Nichols A."/>
            <person name="Cepeda A.J."/>
            <person name="Yan W."/>
            <person name="Fan B."/>
            <person name="Jiang Y."/>
            <person name="Adhikari A."/>
            <person name="Zheng C.-J."/>
            <person name="Schuster L."/>
            <person name="Cowan T.M."/>
            <person name="Smanski M.J."/>
            <person name="Chevrette M.G."/>
            <person name="De Carvalho L.P.S."/>
            <person name="Shen B."/>
        </authorList>
    </citation>
    <scope>NUCLEOTIDE SEQUENCE [LARGE SCALE GENOMIC DNA]</scope>
    <source>
        <strain evidence="2 3">NPDC053346</strain>
    </source>
</reference>
<evidence type="ECO:0000256" key="1">
    <source>
        <dbReference type="SAM" id="MobiDB-lite"/>
    </source>
</evidence>
<organism evidence="2 3">
    <name type="scientific">Streptomyces bikiniensis</name>
    <dbReference type="NCBI Taxonomy" id="1896"/>
    <lineage>
        <taxon>Bacteria</taxon>
        <taxon>Bacillati</taxon>
        <taxon>Actinomycetota</taxon>
        <taxon>Actinomycetes</taxon>
        <taxon>Kitasatosporales</taxon>
        <taxon>Streptomycetaceae</taxon>
        <taxon>Streptomyces</taxon>
    </lineage>
</organism>